<comment type="caution">
    <text evidence="1">The sequence shown here is derived from an EMBL/GenBank/DDBJ whole genome shotgun (WGS) entry which is preliminary data.</text>
</comment>
<protein>
    <submittedName>
        <fullName evidence="1">Uncharacterized protein</fullName>
    </submittedName>
</protein>
<accession>A0A4U7BD53</accession>
<dbReference type="AlphaFoldDB" id="A0A4U7BD53"/>
<dbReference type="EMBL" id="PTQR01000013">
    <property type="protein sequence ID" value="TKX26374.1"/>
    <property type="molecule type" value="Genomic_DNA"/>
</dbReference>
<sequence length="184" mass="20629">MTSPASISIWKVQQSPYPCILRDLDLSMVSFQRNPSTQYRAPYGRVRFVVEPAVEGSTQPAVGAVEAYGRLYLAGLTLPPSTNFVMQPNFFGRIRDDGRIMTGSYGTEPQTHIEYFYVGVARIAPTTHQPQELNRYVQRSLDPVHFHVYYAASGRGSGDHGSFANAVLDRIEREQQFWIGVPAN</sequence>
<gene>
    <name evidence="1" type="ORF">C1H76_1336</name>
</gene>
<organism evidence="1 2">
    <name type="scientific">Elsinoe australis</name>
    <dbReference type="NCBI Taxonomy" id="40998"/>
    <lineage>
        <taxon>Eukaryota</taxon>
        <taxon>Fungi</taxon>
        <taxon>Dikarya</taxon>
        <taxon>Ascomycota</taxon>
        <taxon>Pezizomycotina</taxon>
        <taxon>Dothideomycetes</taxon>
        <taxon>Dothideomycetidae</taxon>
        <taxon>Myriangiales</taxon>
        <taxon>Elsinoaceae</taxon>
        <taxon>Elsinoe</taxon>
    </lineage>
</organism>
<name>A0A4U7BD53_9PEZI</name>
<proteinExistence type="predicted"/>
<reference evidence="1 2" key="1">
    <citation type="submission" date="2018-02" db="EMBL/GenBank/DDBJ databases">
        <title>Draft genome sequences of Elsinoe sp., causing black scab on jojoba.</title>
        <authorList>
            <person name="Stodart B."/>
            <person name="Jeffress S."/>
            <person name="Ash G."/>
            <person name="Arun Chinnappa K."/>
        </authorList>
    </citation>
    <scope>NUCLEOTIDE SEQUENCE [LARGE SCALE GENOMIC DNA]</scope>
    <source>
        <strain evidence="1 2">Hillstone_2</strain>
    </source>
</reference>
<dbReference type="Proteomes" id="UP000308133">
    <property type="component" value="Unassembled WGS sequence"/>
</dbReference>
<evidence type="ECO:0000313" key="1">
    <source>
        <dbReference type="EMBL" id="TKX26374.1"/>
    </source>
</evidence>
<evidence type="ECO:0000313" key="2">
    <source>
        <dbReference type="Proteomes" id="UP000308133"/>
    </source>
</evidence>